<dbReference type="Pfam" id="PF00271">
    <property type="entry name" value="Helicase_C"/>
    <property type="match status" value="1"/>
</dbReference>
<gene>
    <name evidence="7" type="ORF">ARB_03909</name>
</gene>
<evidence type="ECO:0000256" key="2">
    <source>
        <dbReference type="ARBA" id="ARBA00022801"/>
    </source>
</evidence>
<dbReference type="STRING" id="663331.D4B602"/>
<dbReference type="KEGG" id="abe:ARB_03909"/>
<dbReference type="GO" id="GO:0016787">
    <property type="term" value="F:hydrolase activity"/>
    <property type="evidence" value="ECO:0007669"/>
    <property type="project" value="UniProtKB-KW"/>
</dbReference>
<feature type="compositionally biased region" description="Basic and acidic residues" evidence="5">
    <location>
        <begin position="376"/>
        <end position="388"/>
    </location>
</feature>
<dbReference type="SUPFAM" id="SSF52540">
    <property type="entry name" value="P-loop containing nucleoside triphosphate hydrolases"/>
    <property type="match status" value="1"/>
</dbReference>
<dbReference type="PANTHER" id="PTHR45626">
    <property type="entry name" value="TRANSCRIPTION TERMINATION FACTOR 2-RELATED"/>
    <property type="match status" value="1"/>
</dbReference>
<dbReference type="RefSeq" id="XP_003009983.1">
    <property type="nucleotide sequence ID" value="XM_003009937.1"/>
</dbReference>
<evidence type="ECO:0000256" key="5">
    <source>
        <dbReference type="SAM" id="MobiDB-lite"/>
    </source>
</evidence>
<name>D4B602_ARTBC</name>
<dbReference type="Gene3D" id="3.40.50.300">
    <property type="entry name" value="P-loop containing nucleotide triphosphate hydrolases"/>
    <property type="match status" value="1"/>
</dbReference>
<dbReference type="GO" id="GO:0006281">
    <property type="term" value="P:DNA repair"/>
    <property type="evidence" value="ECO:0007669"/>
    <property type="project" value="TreeGrafter"/>
</dbReference>
<feature type="domain" description="Helicase C-terminal" evidence="6">
    <location>
        <begin position="205"/>
        <end position="301"/>
    </location>
</feature>
<dbReference type="InterPro" id="IPR001650">
    <property type="entry name" value="Helicase_C-like"/>
</dbReference>
<dbReference type="HOGENOM" id="CLU_648854_0_0_1"/>
<dbReference type="AlphaFoldDB" id="D4B602"/>
<dbReference type="InterPro" id="IPR049730">
    <property type="entry name" value="SNF2/RAD54-like_C"/>
</dbReference>
<dbReference type="GeneID" id="9525328"/>
<evidence type="ECO:0000313" key="8">
    <source>
        <dbReference type="Proteomes" id="UP000008866"/>
    </source>
</evidence>
<dbReference type="CDD" id="cd18793">
    <property type="entry name" value="SF2_C_SNF"/>
    <property type="match status" value="1"/>
</dbReference>
<comment type="caution">
    <text evidence="7">The sequence shown here is derived from an EMBL/GenBank/DDBJ whole genome shotgun (WGS) entry which is preliminary data.</text>
</comment>
<keyword evidence="8" id="KW-1185">Reference proteome</keyword>
<dbReference type="InterPro" id="IPR050628">
    <property type="entry name" value="SNF2_RAD54_helicase_TF"/>
</dbReference>
<dbReference type="GO" id="GO:0008094">
    <property type="term" value="F:ATP-dependent activity, acting on DNA"/>
    <property type="evidence" value="ECO:0007669"/>
    <property type="project" value="TreeGrafter"/>
</dbReference>
<evidence type="ECO:0000259" key="6">
    <source>
        <dbReference type="Pfam" id="PF00271"/>
    </source>
</evidence>
<dbReference type="EMBL" id="ABSU01000050">
    <property type="protein sequence ID" value="EFE29338.1"/>
    <property type="molecule type" value="Genomic_DNA"/>
</dbReference>
<dbReference type="InterPro" id="IPR027417">
    <property type="entry name" value="P-loop_NTPase"/>
</dbReference>
<proteinExistence type="predicted"/>
<keyword evidence="3 7" id="KW-0347">Helicase</keyword>
<dbReference type="GO" id="GO:0004386">
    <property type="term" value="F:helicase activity"/>
    <property type="evidence" value="ECO:0007669"/>
    <property type="project" value="UniProtKB-KW"/>
</dbReference>
<keyword evidence="4" id="KW-0067">ATP-binding</keyword>
<evidence type="ECO:0000256" key="3">
    <source>
        <dbReference type="ARBA" id="ARBA00022806"/>
    </source>
</evidence>
<dbReference type="eggNOG" id="KOG1002">
    <property type="taxonomic scope" value="Eukaryota"/>
</dbReference>
<evidence type="ECO:0000256" key="4">
    <source>
        <dbReference type="ARBA" id="ARBA00022840"/>
    </source>
</evidence>
<feature type="region of interest" description="Disordered" evidence="5">
    <location>
        <begin position="353"/>
        <end position="423"/>
    </location>
</feature>
<evidence type="ECO:0000256" key="1">
    <source>
        <dbReference type="ARBA" id="ARBA00022741"/>
    </source>
</evidence>
<feature type="compositionally biased region" description="Acidic residues" evidence="5">
    <location>
        <begin position="364"/>
        <end position="375"/>
    </location>
</feature>
<sequence length="423" mass="47363">MRTIDGIDNYLTLLLYLRMFTSHLLLPQDAIRQILTPQFMQEIEPEIKQSSDIEDSEVFNSLQASWFANPPKPLDRSGKEGSDAGISTLFESVMGGSKQAANIMDCIECNQRQESVFILSCMHLCCFNCTPNLPRVGDKITCRCGLTVSYEPCLDLQKFCRSKAMRRERGSKSRCIDEFEQDMGTRTMSETVLSAKLRAVKMFISKWLKESPDIKITIFTQFLGMISAIASACEAEGWRYTTLCGKLHHKTRHANIKRFREENVSILISSLKAGGVGLDLTMASKCILVDLWWNEAIEQQSRKSEHIRKAMGSTVLAQRDTLADILTLFGVEEDENADGGYRFLTEEEAAAQLKEKDKTPDNNADADADAEAEPDAEARPEPEPKPEPEPEPELEPEPEGEPELEAEIEPEPEAKVEVEAGAT</sequence>
<organism evidence="7 8">
    <name type="scientific">Arthroderma benhamiae (strain ATCC MYA-4681 / CBS 112371)</name>
    <name type="common">Trichophyton mentagrophytes</name>
    <dbReference type="NCBI Taxonomy" id="663331"/>
    <lineage>
        <taxon>Eukaryota</taxon>
        <taxon>Fungi</taxon>
        <taxon>Dikarya</taxon>
        <taxon>Ascomycota</taxon>
        <taxon>Pezizomycotina</taxon>
        <taxon>Eurotiomycetes</taxon>
        <taxon>Eurotiomycetidae</taxon>
        <taxon>Onygenales</taxon>
        <taxon>Arthrodermataceae</taxon>
        <taxon>Trichophyton</taxon>
    </lineage>
</organism>
<accession>D4B602</accession>
<dbReference type="GO" id="GO:0005634">
    <property type="term" value="C:nucleus"/>
    <property type="evidence" value="ECO:0007669"/>
    <property type="project" value="TreeGrafter"/>
</dbReference>
<feature type="compositionally biased region" description="Basic and acidic residues" evidence="5">
    <location>
        <begin position="412"/>
        <end position="423"/>
    </location>
</feature>
<dbReference type="GO" id="GO:0005524">
    <property type="term" value="F:ATP binding"/>
    <property type="evidence" value="ECO:0007669"/>
    <property type="project" value="UniProtKB-KW"/>
</dbReference>
<keyword evidence="1" id="KW-0547">Nucleotide-binding</keyword>
<keyword evidence="2" id="KW-0378">Hydrolase</keyword>
<reference evidence="8" key="1">
    <citation type="journal article" date="2011" name="Genome Biol.">
        <title>Comparative and functional genomics provide insights into the pathogenicity of dermatophytic fungi.</title>
        <authorList>
            <person name="Burmester A."/>
            <person name="Shelest E."/>
            <person name="Gloeckner G."/>
            <person name="Heddergott C."/>
            <person name="Schindler S."/>
            <person name="Staib P."/>
            <person name="Heidel A."/>
            <person name="Felder M."/>
            <person name="Petzold A."/>
            <person name="Szafranski K."/>
            <person name="Feuermann M."/>
            <person name="Pedruzzi I."/>
            <person name="Priebe S."/>
            <person name="Groth M."/>
            <person name="Winkler R."/>
            <person name="Li W."/>
            <person name="Kniemeyer O."/>
            <person name="Schroeckh V."/>
            <person name="Hertweck C."/>
            <person name="Hube B."/>
            <person name="White T.C."/>
            <person name="Platzer M."/>
            <person name="Guthke R."/>
            <person name="Heitman J."/>
            <person name="Woestemeyer J."/>
            <person name="Zipfel P.F."/>
            <person name="Monod M."/>
            <person name="Brakhage A.A."/>
        </authorList>
    </citation>
    <scope>NUCLEOTIDE SEQUENCE [LARGE SCALE GENOMIC DNA]</scope>
    <source>
        <strain evidence="8">ATCC MYA-4681 / CBS 112371</strain>
    </source>
</reference>
<dbReference type="PANTHER" id="PTHR45626:SF17">
    <property type="entry name" value="HELICASE-LIKE TRANSCRIPTION FACTOR"/>
    <property type="match status" value="1"/>
</dbReference>
<protein>
    <submittedName>
        <fullName evidence="7">SNF2 family helicase, putative</fullName>
    </submittedName>
</protein>
<dbReference type="Proteomes" id="UP000008866">
    <property type="component" value="Unassembled WGS sequence"/>
</dbReference>
<feature type="compositionally biased region" description="Acidic residues" evidence="5">
    <location>
        <begin position="389"/>
        <end position="411"/>
    </location>
</feature>
<evidence type="ECO:0000313" key="7">
    <source>
        <dbReference type="EMBL" id="EFE29338.1"/>
    </source>
</evidence>